<dbReference type="EMBL" id="OX459125">
    <property type="protein sequence ID" value="CAI9116964.1"/>
    <property type="molecule type" value="Genomic_DNA"/>
</dbReference>
<keyword evidence="3" id="KW-1185">Reference proteome</keyword>
<name>A0AAV1EB87_OLDCO</name>
<reference evidence="2" key="1">
    <citation type="submission" date="2023-03" db="EMBL/GenBank/DDBJ databases">
        <authorList>
            <person name="Julca I."/>
        </authorList>
    </citation>
    <scope>NUCLEOTIDE SEQUENCE</scope>
</reference>
<evidence type="ECO:0000313" key="2">
    <source>
        <dbReference type="EMBL" id="CAI9116964.1"/>
    </source>
</evidence>
<dbReference type="AlphaFoldDB" id="A0AAV1EB87"/>
<dbReference type="PANTHER" id="PTHR33670:SF14">
    <property type="entry name" value="T20H2.15 PROTEIN"/>
    <property type="match status" value="1"/>
</dbReference>
<protein>
    <submittedName>
        <fullName evidence="2">OLC1v1018264C1</fullName>
    </submittedName>
</protein>
<accession>A0AAV1EB87</accession>
<feature type="region of interest" description="Disordered" evidence="1">
    <location>
        <begin position="1"/>
        <end position="44"/>
    </location>
</feature>
<feature type="region of interest" description="Disordered" evidence="1">
    <location>
        <begin position="129"/>
        <end position="169"/>
    </location>
</feature>
<dbReference type="Proteomes" id="UP001161247">
    <property type="component" value="Chromosome 8"/>
</dbReference>
<gene>
    <name evidence="2" type="ORF">OLC1_LOCUS23116</name>
</gene>
<dbReference type="PANTHER" id="PTHR33670">
    <property type="entry name" value="SPLICING FACTOR, PROLINE- AND GLUTAMINE-RICH-LIKE"/>
    <property type="match status" value="1"/>
</dbReference>
<feature type="compositionally biased region" description="Basic residues" evidence="1">
    <location>
        <begin position="134"/>
        <end position="159"/>
    </location>
</feature>
<feature type="compositionally biased region" description="Low complexity" evidence="1">
    <location>
        <begin position="9"/>
        <end position="20"/>
    </location>
</feature>
<feature type="compositionally biased region" description="Low complexity" evidence="1">
    <location>
        <begin position="29"/>
        <end position="44"/>
    </location>
</feature>
<organism evidence="2 3">
    <name type="scientific">Oldenlandia corymbosa var. corymbosa</name>
    <dbReference type="NCBI Taxonomy" id="529605"/>
    <lineage>
        <taxon>Eukaryota</taxon>
        <taxon>Viridiplantae</taxon>
        <taxon>Streptophyta</taxon>
        <taxon>Embryophyta</taxon>
        <taxon>Tracheophyta</taxon>
        <taxon>Spermatophyta</taxon>
        <taxon>Magnoliopsida</taxon>
        <taxon>eudicotyledons</taxon>
        <taxon>Gunneridae</taxon>
        <taxon>Pentapetalae</taxon>
        <taxon>asterids</taxon>
        <taxon>lamiids</taxon>
        <taxon>Gentianales</taxon>
        <taxon>Rubiaceae</taxon>
        <taxon>Rubioideae</taxon>
        <taxon>Spermacoceae</taxon>
        <taxon>Hedyotis-Oldenlandia complex</taxon>
        <taxon>Oldenlandia</taxon>
    </lineage>
</organism>
<sequence>MDAAIMFHSSSSPDQQPISPYKTTHKKGAASSGNNNGGNLRRLSSISRPSENFIPPLNFHNSSNPSTGLLPPPTTPTHQLLLPTFHNSYPPFSIQKRQPPLLPLPISPTKPNLPTQRIQRGLSLPLPSTTTNNRKAHHNNKVHITPPKKSKSIITHKRPSGPDPKDLPKDIVPKTFTFLSSGGGNHGLLELKLVDEFSGSVAFSTISPPPSSLPLPTFSLRPKLSCNAAAAAAAGGGGGAIDAGATDNLCRLLRLR</sequence>
<evidence type="ECO:0000313" key="3">
    <source>
        <dbReference type="Proteomes" id="UP001161247"/>
    </source>
</evidence>
<proteinExistence type="predicted"/>
<evidence type="ECO:0000256" key="1">
    <source>
        <dbReference type="SAM" id="MobiDB-lite"/>
    </source>
</evidence>